<feature type="transmembrane region" description="Helical" evidence="1">
    <location>
        <begin position="79"/>
        <end position="110"/>
    </location>
</feature>
<organism evidence="2 3">
    <name type="scientific">Chloroflexus aggregans</name>
    <dbReference type="NCBI Taxonomy" id="152260"/>
    <lineage>
        <taxon>Bacteria</taxon>
        <taxon>Bacillati</taxon>
        <taxon>Chloroflexota</taxon>
        <taxon>Chloroflexia</taxon>
        <taxon>Chloroflexales</taxon>
        <taxon>Chloroflexineae</taxon>
        <taxon>Chloroflexaceae</taxon>
        <taxon>Chloroflexus</taxon>
    </lineage>
</organism>
<feature type="transmembrane region" description="Helical" evidence="1">
    <location>
        <begin position="24"/>
        <end position="44"/>
    </location>
</feature>
<dbReference type="AlphaFoldDB" id="A0A2J6WYS8"/>
<reference evidence="2 3" key="1">
    <citation type="submission" date="2018-01" db="EMBL/GenBank/DDBJ databases">
        <title>Metagenomic assembled genomes from two thermal pools in the Uzon Caldera, Kamchatka, Russia.</title>
        <authorList>
            <person name="Wilkins L."/>
            <person name="Ettinger C."/>
        </authorList>
    </citation>
    <scope>NUCLEOTIDE SEQUENCE [LARGE SCALE GENOMIC DNA]</scope>
    <source>
        <strain evidence="2">ZAV-02</strain>
    </source>
</reference>
<comment type="caution">
    <text evidence="2">The sequence shown here is derived from an EMBL/GenBank/DDBJ whole genome shotgun (WGS) entry which is preliminary data.</text>
</comment>
<protein>
    <submittedName>
        <fullName evidence="2">Uncharacterized protein</fullName>
    </submittedName>
</protein>
<accession>A0A2J6WYS8</accession>
<evidence type="ECO:0000256" key="1">
    <source>
        <dbReference type="SAM" id="Phobius"/>
    </source>
</evidence>
<keyword evidence="1" id="KW-0472">Membrane</keyword>
<keyword evidence="1" id="KW-1133">Transmembrane helix</keyword>
<proteinExistence type="predicted"/>
<feature type="transmembrane region" description="Helical" evidence="1">
    <location>
        <begin position="56"/>
        <end position="73"/>
    </location>
</feature>
<name>A0A2J6WYS8_9CHLR</name>
<feature type="non-terminal residue" evidence="2">
    <location>
        <position position="115"/>
    </location>
</feature>
<sequence>MSLWNRLLTIPHPDPEVQRRGHNLLIIGLTLSAMSILAIPLVMIQPDPLPQLVANLTGLTLVLVLLVIARLGWVDQAALWLIIVLTVSFAVIPFGTGQIGLVPIFAVVVVTTAAV</sequence>
<dbReference type="Proteomes" id="UP000243376">
    <property type="component" value="Unassembled WGS sequence"/>
</dbReference>
<gene>
    <name evidence="2" type="ORF">C0184_12860</name>
</gene>
<evidence type="ECO:0000313" key="3">
    <source>
        <dbReference type="Proteomes" id="UP000243376"/>
    </source>
</evidence>
<dbReference type="EMBL" id="PNIQ01000859">
    <property type="protein sequence ID" value="PMP76499.1"/>
    <property type="molecule type" value="Genomic_DNA"/>
</dbReference>
<evidence type="ECO:0000313" key="2">
    <source>
        <dbReference type="EMBL" id="PMP76499.1"/>
    </source>
</evidence>
<keyword evidence="1" id="KW-0812">Transmembrane</keyword>